<reference evidence="2 3" key="1">
    <citation type="submission" date="2016-11" db="EMBL/GenBank/DDBJ databases">
        <authorList>
            <person name="Jaros S."/>
            <person name="Januszkiewicz K."/>
            <person name="Wedrychowicz H."/>
        </authorList>
    </citation>
    <scope>NUCLEOTIDE SEQUENCE [LARGE SCALE GENOMIC DNA]</scope>
    <source>
        <strain evidence="2 3">DSM 6191</strain>
    </source>
</reference>
<dbReference type="EMBL" id="FQXU01000003">
    <property type="protein sequence ID" value="SHH48589.1"/>
    <property type="molecule type" value="Genomic_DNA"/>
</dbReference>
<organism evidence="2 3">
    <name type="scientific">Clostridium intestinale DSM 6191</name>
    <dbReference type="NCBI Taxonomy" id="1121320"/>
    <lineage>
        <taxon>Bacteria</taxon>
        <taxon>Bacillati</taxon>
        <taxon>Bacillota</taxon>
        <taxon>Clostridia</taxon>
        <taxon>Eubacteriales</taxon>
        <taxon>Clostridiaceae</taxon>
        <taxon>Clostridium</taxon>
    </lineage>
</organism>
<evidence type="ECO:0000313" key="3">
    <source>
        <dbReference type="Proteomes" id="UP000184241"/>
    </source>
</evidence>
<dbReference type="Proteomes" id="UP000184241">
    <property type="component" value="Unassembled WGS sequence"/>
</dbReference>
<sequence>MEILEKIYKIIEEEGIIVEEVKFKYYYMDGIYFKVPGLSPTIGIRKSISNNSKRLVSTLAEELGHHFTSYGDLTAECFVYSEKIQRSKQERIARKWATEFIMPYDKLIKAIKKGCRSIDDLSDYFIVTPAFVLDRFYFLRLERPNLNIEGISYSINQSIYYDKENVHYER</sequence>
<protein>
    <recommendedName>
        <fullName evidence="1">IrrE N-terminal-like domain-containing protein</fullName>
    </recommendedName>
</protein>
<gene>
    <name evidence="2" type="ORF">SAMN02745941_00173</name>
</gene>
<dbReference type="AlphaFoldDB" id="A0A1M5TCZ4"/>
<proteinExistence type="predicted"/>
<name>A0A1M5TCZ4_9CLOT</name>
<dbReference type="RefSeq" id="WP_073015874.1">
    <property type="nucleotide sequence ID" value="NZ_FQXU01000003.1"/>
</dbReference>
<feature type="domain" description="IrrE N-terminal-like" evidence="1">
    <location>
        <begin position="12"/>
        <end position="136"/>
    </location>
</feature>
<evidence type="ECO:0000259" key="1">
    <source>
        <dbReference type="Pfam" id="PF06114"/>
    </source>
</evidence>
<accession>A0A1M5TCZ4</accession>
<dbReference type="InterPro" id="IPR010359">
    <property type="entry name" value="IrrE_HExxH"/>
</dbReference>
<evidence type="ECO:0000313" key="2">
    <source>
        <dbReference type="EMBL" id="SHH48589.1"/>
    </source>
</evidence>
<dbReference type="Pfam" id="PF06114">
    <property type="entry name" value="Peptidase_M78"/>
    <property type="match status" value="1"/>
</dbReference>